<evidence type="ECO:0000313" key="5">
    <source>
        <dbReference type="Proteomes" id="UP001595457"/>
    </source>
</evidence>
<dbReference type="Pfam" id="PF22255">
    <property type="entry name" value="Gp44-like_2nd"/>
    <property type="match status" value="1"/>
</dbReference>
<dbReference type="EMBL" id="JBHRSJ010000035">
    <property type="protein sequence ID" value="MFC2974338.1"/>
    <property type="molecule type" value="Genomic_DNA"/>
</dbReference>
<dbReference type="PIRSF" id="PIRSF004440">
    <property type="entry name" value="GpP"/>
    <property type="match status" value="1"/>
</dbReference>
<dbReference type="Gene3D" id="2.30.300.10">
    <property type="entry name" value="Baseplate protein-like domain - beta roll fold"/>
    <property type="match status" value="1"/>
</dbReference>
<evidence type="ECO:0000259" key="1">
    <source>
        <dbReference type="Pfam" id="PF21683"/>
    </source>
</evidence>
<dbReference type="Gene3D" id="3.30.1920.10">
    <property type="entry name" value="Baseplate protein-like domains - 2 layer sandwich fold"/>
    <property type="match status" value="1"/>
</dbReference>
<dbReference type="RefSeq" id="WP_377816469.1">
    <property type="nucleotide sequence ID" value="NZ_JBHRSJ010000035.1"/>
</dbReference>
<dbReference type="InterPro" id="IPR053982">
    <property type="entry name" value="Gp44/GpP-like_C"/>
</dbReference>
<feature type="domain" description="Baseplate hub protein gp44-like N-terminal" evidence="1">
    <location>
        <begin position="3"/>
        <end position="89"/>
    </location>
</feature>
<comment type="caution">
    <text evidence="4">The sequence shown here is derived from an EMBL/GenBank/DDBJ whole genome shotgun (WGS) entry which is preliminary data.</text>
</comment>
<name>A0ABV7AYT3_9GAMM</name>
<dbReference type="SUPFAM" id="SSF69279">
    <property type="entry name" value="Phage tail proteins"/>
    <property type="match status" value="2"/>
</dbReference>
<dbReference type="InterPro" id="IPR026276">
    <property type="entry name" value="Baseplate_GpP"/>
</dbReference>
<dbReference type="InterPro" id="IPR023399">
    <property type="entry name" value="Baseplate-like_2-layer_sand"/>
</dbReference>
<gene>
    <name evidence="4" type="ORF">ACFOJE_19270</name>
</gene>
<accession>A0ABV7AYT3</accession>
<proteinExistence type="predicted"/>
<protein>
    <submittedName>
        <fullName evidence="4">Phage baseplate assembly protein</fullName>
    </submittedName>
</protein>
<keyword evidence="5" id="KW-1185">Reference proteome</keyword>
<evidence type="ECO:0000313" key="4">
    <source>
        <dbReference type="EMBL" id="MFC2974338.1"/>
    </source>
</evidence>
<dbReference type="Pfam" id="PF21929">
    <property type="entry name" value="GpP_4th"/>
    <property type="match status" value="1"/>
</dbReference>
<sequence>MPEVRLTVDGDDWGGWQSYRINLGMQQLTGRFDLRLTERWAGQACRRALRVGAPCTLHYDGELLITGYIDNMAPLYSAEDHSITVGGRDATADLVDCSAPATQWIGRGLAEVARELCAPFGIRVIDQVGANAPFRSLKPNDGETVFEMLDQAAHIRGVLLVTDGRGHLIITRAGHERATDSLVLGQNILVGAGYFDLRDVFSSYILKGQQPGDDYLFGETAAAVQAKASDARIKRHRPLTLIADGPLDAASARERVTWERNVRWGRSQSITYTVQGHRQRSGALWRPNMLVPVFDTYQFLDGAERLITDLTYILDDQGERTELTVMPREAFDLVKQPEPEAADASFY</sequence>
<evidence type="ECO:0000259" key="3">
    <source>
        <dbReference type="Pfam" id="PF22255"/>
    </source>
</evidence>
<evidence type="ECO:0000259" key="2">
    <source>
        <dbReference type="Pfam" id="PF21929"/>
    </source>
</evidence>
<organism evidence="4 5">
    <name type="scientific">Azotobacter bryophylli</name>
    <dbReference type="NCBI Taxonomy" id="1986537"/>
    <lineage>
        <taxon>Bacteria</taxon>
        <taxon>Pseudomonadati</taxon>
        <taxon>Pseudomonadota</taxon>
        <taxon>Gammaproteobacteria</taxon>
        <taxon>Pseudomonadales</taxon>
        <taxon>Pseudomonadaceae</taxon>
        <taxon>Azotobacter</taxon>
    </lineage>
</organism>
<dbReference type="Pfam" id="PF21683">
    <property type="entry name" value="GpP-like_1st"/>
    <property type="match status" value="1"/>
</dbReference>
<feature type="domain" description="Baseplate hub protein gp44/GpP-like C-terminal" evidence="2">
    <location>
        <begin position="250"/>
        <end position="333"/>
    </location>
</feature>
<dbReference type="InterPro" id="IPR053981">
    <property type="entry name" value="Gp44/GpP-like_2nd"/>
</dbReference>
<feature type="domain" description="Baseplate hub protein gp44/GpP-like second" evidence="3">
    <location>
        <begin position="91"/>
        <end position="172"/>
    </location>
</feature>
<dbReference type="Proteomes" id="UP001595457">
    <property type="component" value="Unassembled WGS sequence"/>
</dbReference>
<dbReference type="Gene3D" id="3.55.50.10">
    <property type="entry name" value="Baseplate protein-like domains"/>
    <property type="match status" value="1"/>
</dbReference>
<dbReference type="InterPro" id="IPR049354">
    <property type="entry name" value="GpP-like_N"/>
</dbReference>
<reference evidence="5" key="1">
    <citation type="journal article" date="2019" name="Int. J. Syst. Evol. Microbiol.">
        <title>The Global Catalogue of Microorganisms (GCM) 10K type strain sequencing project: providing services to taxonomists for standard genome sequencing and annotation.</title>
        <authorList>
            <consortium name="The Broad Institute Genomics Platform"/>
            <consortium name="The Broad Institute Genome Sequencing Center for Infectious Disease"/>
            <person name="Wu L."/>
            <person name="Ma J."/>
        </authorList>
    </citation>
    <scope>NUCLEOTIDE SEQUENCE [LARGE SCALE GENOMIC DNA]</scope>
    <source>
        <strain evidence="5">KCTC 62195</strain>
    </source>
</reference>